<dbReference type="PANTHER" id="PTHR10286">
    <property type="entry name" value="INORGANIC PYROPHOSPHATASE"/>
    <property type="match status" value="1"/>
</dbReference>
<dbReference type="EC" id="3.6.1.1" evidence="2"/>
<accession>I4YWN9</accession>
<dbReference type="Proteomes" id="UP000003947">
    <property type="component" value="Unassembled WGS sequence"/>
</dbReference>
<dbReference type="Pfam" id="PF00719">
    <property type="entry name" value="Pyrophosphatase"/>
    <property type="match status" value="1"/>
</dbReference>
<dbReference type="HOGENOM" id="CLU_073198_1_1_5"/>
<keyword evidence="4" id="KW-0378">Hydrolase</keyword>
<evidence type="ECO:0000256" key="4">
    <source>
        <dbReference type="ARBA" id="ARBA00022801"/>
    </source>
</evidence>
<name>I4YWN9_9HYPH</name>
<organism evidence="6 7">
    <name type="scientific">Microvirga lotononidis</name>
    <dbReference type="NCBI Taxonomy" id="864069"/>
    <lineage>
        <taxon>Bacteria</taxon>
        <taxon>Pseudomonadati</taxon>
        <taxon>Pseudomonadota</taxon>
        <taxon>Alphaproteobacteria</taxon>
        <taxon>Hyphomicrobiales</taxon>
        <taxon>Methylobacteriaceae</taxon>
        <taxon>Microvirga</taxon>
    </lineage>
</organism>
<dbReference type="GO" id="GO:0004427">
    <property type="term" value="F:inorganic diphosphate phosphatase activity"/>
    <property type="evidence" value="ECO:0007669"/>
    <property type="project" value="UniProtKB-EC"/>
</dbReference>
<dbReference type="OrthoDB" id="5187599at2"/>
<dbReference type="STRING" id="864069.MicloDRAFT_00049640"/>
<comment type="cofactor">
    <cofactor evidence="1">
        <name>Mg(2+)</name>
        <dbReference type="ChEBI" id="CHEBI:18420"/>
    </cofactor>
</comment>
<dbReference type="InterPro" id="IPR008162">
    <property type="entry name" value="Pyrophosphatase"/>
</dbReference>
<evidence type="ECO:0000313" key="6">
    <source>
        <dbReference type="EMBL" id="EIM28381.1"/>
    </source>
</evidence>
<dbReference type="PATRIC" id="fig|864069.3.peg.5341"/>
<keyword evidence="7" id="KW-1185">Reference proteome</keyword>
<dbReference type="InterPro" id="IPR036649">
    <property type="entry name" value="Pyrophosphatase_sf"/>
</dbReference>
<proteinExistence type="predicted"/>
<dbReference type="SUPFAM" id="SSF50324">
    <property type="entry name" value="Inorganic pyrophosphatase"/>
    <property type="match status" value="1"/>
</dbReference>
<gene>
    <name evidence="6" type="ORF">MicloDRAFT_00049640</name>
</gene>
<keyword evidence="3" id="KW-0479">Metal-binding</keyword>
<evidence type="ECO:0000256" key="1">
    <source>
        <dbReference type="ARBA" id="ARBA00001946"/>
    </source>
</evidence>
<evidence type="ECO:0000313" key="7">
    <source>
        <dbReference type="Proteomes" id="UP000003947"/>
    </source>
</evidence>
<dbReference type="GO" id="GO:0005737">
    <property type="term" value="C:cytoplasm"/>
    <property type="evidence" value="ECO:0007669"/>
    <property type="project" value="InterPro"/>
</dbReference>
<dbReference type="EMBL" id="JH660645">
    <property type="protein sequence ID" value="EIM28381.1"/>
    <property type="molecule type" value="Genomic_DNA"/>
</dbReference>
<evidence type="ECO:0000256" key="5">
    <source>
        <dbReference type="ARBA" id="ARBA00022842"/>
    </source>
</evidence>
<protein>
    <recommendedName>
        <fullName evidence="2">inorganic diphosphatase</fullName>
        <ecNumber evidence="2">3.6.1.1</ecNumber>
    </recommendedName>
</protein>
<reference evidence="6 7" key="1">
    <citation type="submission" date="2012-02" db="EMBL/GenBank/DDBJ databases">
        <title>Improved High-Quality Draft sequence of Microvirga sp. WSM3557.</title>
        <authorList>
            <consortium name="US DOE Joint Genome Institute"/>
            <person name="Lucas S."/>
            <person name="Han J."/>
            <person name="Lapidus A."/>
            <person name="Cheng J.-F."/>
            <person name="Goodwin L."/>
            <person name="Pitluck S."/>
            <person name="Peters L."/>
            <person name="Zhang X."/>
            <person name="Detter J.C."/>
            <person name="Han C."/>
            <person name="Tapia R."/>
            <person name="Land M."/>
            <person name="Hauser L."/>
            <person name="Kyrpides N."/>
            <person name="Ivanova N."/>
            <person name="Pagani I."/>
            <person name="Brau L."/>
            <person name="Yates R."/>
            <person name="O'Hara G."/>
            <person name="Rui T."/>
            <person name="Howieson J."/>
            <person name="Reeve W."/>
            <person name="Woyke T."/>
        </authorList>
    </citation>
    <scope>NUCLEOTIDE SEQUENCE [LARGE SCALE GENOMIC DNA]</scope>
    <source>
        <strain evidence="6 7">WSM3557</strain>
    </source>
</reference>
<evidence type="ECO:0000256" key="3">
    <source>
        <dbReference type="ARBA" id="ARBA00022723"/>
    </source>
</evidence>
<dbReference type="AlphaFoldDB" id="I4YWN9"/>
<keyword evidence="5" id="KW-0460">Magnesium</keyword>
<dbReference type="GO" id="GO:0006796">
    <property type="term" value="P:phosphate-containing compound metabolic process"/>
    <property type="evidence" value="ECO:0007669"/>
    <property type="project" value="InterPro"/>
</dbReference>
<sequence length="181" mass="20460">MPRLKPLTCLPTFDPETGDLIVLVETPRHSRSKYAYNTDTGTFDLKFVLPEGMTFPLDFGFAPSTLGQDGDPLDVLLLLDEPVAVGTRTKARLVGAIRAHEREKDGRWDRNDRLIAVAVHAHAHEHIHAIQDMNQQTLADVEAFFEAYNRLHGKDFRIKDHVDAKKAGKLLRKGQAAYRHR</sequence>
<dbReference type="Gene3D" id="3.90.80.10">
    <property type="entry name" value="Inorganic pyrophosphatase"/>
    <property type="match status" value="1"/>
</dbReference>
<dbReference type="GO" id="GO:0000287">
    <property type="term" value="F:magnesium ion binding"/>
    <property type="evidence" value="ECO:0007669"/>
    <property type="project" value="InterPro"/>
</dbReference>
<dbReference type="eggNOG" id="COG0221">
    <property type="taxonomic scope" value="Bacteria"/>
</dbReference>
<evidence type="ECO:0000256" key="2">
    <source>
        <dbReference type="ARBA" id="ARBA00012146"/>
    </source>
</evidence>
<dbReference type="PROSITE" id="PS00387">
    <property type="entry name" value="PPASE"/>
    <property type="match status" value="1"/>
</dbReference>